<dbReference type="InterPro" id="IPR037682">
    <property type="entry name" value="TonB_C"/>
</dbReference>
<dbReference type="PROSITE" id="PS52015">
    <property type="entry name" value="TONB_CTD"/>
    <property type="match status" value="1"/>
</dbReference>
<dbReference type="Gene3D" id="3.30.1150.10">
    <property type="match status" value="1"/>
</dbReference>
<keyword evidence="4 5" id="KW-0472">Membrane</keyword>
<reference evidence="7 8" key="1">
    <citation type="journal article" date="2005" name="Genome Res.">
        <title>Comparative and functional genomic analyses of the pathogenicity of phytopathogen Xanthomonas campestris pv. campestris.</title>
        <authorList>
            <person name="Qian W."/>
            <person name="Jia Y."/>
            <person name="Ren S.X."/>
            <person name="He Y.Q."/>
            <person name="Feng J.X."/>
            <person name="Lu L.F."/>
            <person name="Sun Q."/>
            <person name="Ying G."/>
            <person name="Tang D.J."/>
            <person name="Tang H."/>
            <person name="Wu W."/>
            <person name="Hao P."/>
            <person name="Wang L."/>
            <person name="Jiang B.L."/>
            <person name="Zeng S."/>
            <person name="Gu W.Y."/>
            <person name="Lu G."/>
            <person name="Rong L."/>
            <person name="Tian Y."/>
            <person name="Yao Z."/>
            <person name="Fu G."/>
            <person name="Chen B."/>
            <person name="Fang R."/>
            <person name="Qiang B."/>
            <person name="Chen Z."/>
            <person name="Zhao G.P."/>
            <person name="Tang J.L."/>
            <person name="He C."/>
        </authorList>
    </citation>
    <scope>NUCLEOTIDE SEQUENCE [LARGE SCALE GENOMIC DNA]</scope>
    <source>
        <strain evidence="7 8">8004</strain>
    </source>
</reference>
<dbReference type="GO" id="GO:0015031">
    <property type="term" value="P:protein transport"/>
    <property type="evidence" value="ECO:0007669"/>
    <property type="project" value="UniProtKB-UniRule"/>
</dbReference>
<dbReference type="InterPro" id="IPR006260">
    <property type="entry name" value="TonB/TolA_C"/>
</dbReference>
<dbReference type="PANTHER" id="PTHR34978">
    <property type="entry name" value="POSSIBLE SENSOR-TRANSDUCER PROTEIN BLAR"/>
    <property type="match status" value="1"/>
</dbReference>
<comment type="function">
    <text evidence="5">Interacts with outer membrane receptor proteins that carry out high-affinity binding and energy dependent uptake into the periplasmic space of specific substrates. It could act to transduce energy from the cytoplasmic membrane to specific energy-requiring processes in the outer membrane, resulting in the release into the periplasm of ligands bound by these outer membrane proteins.</text>
</comment>
<keyword evidence="5" id="KW-0813">Transport</keyword>
<dbReference type="InterPro" id="IPR052173">
    <property type="entry name" value="Beta-lactam_resp_regulator"/>
</dbReference>
<dbReference type="KEGG" id="xcb:XC_0915"/>
<dbReference type="GO" id="GO:0005886">
    <property type="term" value="C:plasma membrane"/>
    <property type="evidence" value="ECO:0007669"/>
    <property type="project" value="UniProtKB-SubCell"/>
</dbReference>
<accession>A0A0H2X4I6</accession>
<dbReference type="NCBIfam" id="TIGR01352">
    <property type="entry name" value="tonB_Cterm"/>
    <property type="match status" value="1"/>
</dbReference>
<comment type="similarity">
    <text evidence="5">Belongs to the TonB family.</text>
</comment>
<comment type="caution">
    <text evidence="5">Lacks conserved residue(s) required for the propagation of feature annotation.</text>
</comment>
<evidence type="ECO:0000256" key="5">
    <source>
        <dbReference type="RuleBase" id="RU362123"/>
    </source>
</evidence>
<evidence type="ECO:0000256" key="1">
    <source>
        <dbReference type="ARBA" id="ARBA00004167"/>
    </source>
</evidence>
<gene>
    <name evidence="7" type="ordered locus">XC_0915</name>
</gene>
<dbReference type="PANTHER" id="PTHR34978:SF3">
    <property type="entry name" value="SLR0241 PROTEIN"/>
    <property type="match status" value="1"/>
</dbReference>
<dbReference type="PRINTS" id="PR01374">
    <property type="entry name" value="TONBPROTEIN"/>
</dbReference>
<comment type="subcellular location">
    <subcellularLocation>
        <location evidence="5">Cell inner membrane</location>
        <topology evidence="5">Single-pass membrane protein</topology>
        <orientation evidence="5">Periplasmic side</orientation>
    </subcellularLocation>
    <subcellularLocation>
        <location evidence="1">Membrane</location>
        <topology evidence="1">Single-pass membrane protein</topology>
    </subcellularLocation>
</comment>
<keyword evidence="2 5" id="KW-0812">Transmembrane</keyword>
<keyword evidence="5" id="KW-0653">Protein transport</keyword>
<dbReference type="InterPro" id="IPR008756">
    <property type="entry name" value="Peptidase_M56"/>
</dbReference>
<dbReference type="Proteomes" id="UP000000420">
    <property type="component" value="Chromosome"/>
</dbReference>
<dbReference type="AlphaFoldDB" id="A0A0H2X4I6"/>
<keyword evidence="5" id="KW-0997">Cell inner membrane</keyword>
<feature type="transmembrane region" description="Helical" evidence="5">
    <location>
        <begin position="179"/>
        <end position="200"/>
    </location>
</feature>
<evidence type="ECO:0000313" key="7">
    <source>
        <dbReference type="EMBL" id="AAY47989.1"/>
    </source>
</evidence>
<dbReference type="SUPFAM" id="SSF74653">
    <property type="entry name" value="TolA/TonB C-terminal domain"/>
    <property type="match status" value="1"/>
</dbReference>
<dbReference type="GO" id="GO:0030288">
    <property type="term" value="C:outer membrane-bounded periplasmic space"/>
    <property type="evidence" value="ECO:0007669"/>
    <property type="project" value="InterPro"/>
</dbReference>
<feature type="domain" description="TonB C-terminal" evidence="6">
    <location>
        <begin position="309"/>
        <end position="405"/>
    </location>
</feature>
<proteinExistence type="inferred from homology"/>
<dbReference type="HOGENOM" id="CLU_055288_0_0_6"/>
<dbReference type="RefSeq" id="WP_011038311.1">
    <property type="nucleotide sequence ID" value="NC_007086.1"/>
</dbReference>
<dbReference type="EMBL" id="CP000050">
    <property type="protein sequence ID" value="AAY47989.1"/>
    <property type="molecule type" value="Genomic_DNA"/>
</dbReference>
<protein>
    <recommendedName>
        <fullName evidence="5">Protein TonB</fullName>
    </recommendedName>
</protein>
<evidence type="ECO:0000256" key="4">
    <source>
        <dbReference type="ARBA" id="ARBA00023136"/>
    </source>
</evidence>
<sequence length="433" mass="46125">MLTDLSAFAWRVAVATTIAVIVCLLLRRPVRAWLGAPAAYAVWSCVPLAIVAAAVPGPPAATAALSMPLLRALPQPHGTPVLAPGWESALGIAWLVGAVAMAGWLWWWQSHFVRSLGPLRAQGNAVWSAGHDRGLPASLGVWRPRIVVPADFATRYSGVERQLIVAHERLHLRRGDLQANLFAAVLLCLGWCNPLVHLAWRAFRLDQELACDAGVLARHPRLRRRYADAMLKTHFGSAGAATVCHWTTPHALVQRIAALRALAPHGRTAGAALRQWNTPLVMLLALLASAAAWAAIPTRAPAVTHAGSTPRPPVDYATLTPPRYPKDAMDARLEGSVELKIRMDASGVPQQIVILRSQPAGVFDAAVLAAARQWRLVPDKVHGRPVPTTVRVPVQFALDPPDEVAVPPGTDAPAAAGAQPARCAASACAAKKG</sequence>
<dbReference type="GO" id="GO:0015891">
    <property type="term" value="P:siderophore transport"/>
    <property type="evidence" value="ECO:0007669"/>
    <property type="project" value="InterPro"/>
</dbReference>
<dbReference type="InterPro" id="IPR003538">
    <property type="entry name" value="TonB"/>
</dbReference>
<evidence type="ECO:0000259" key="6">
    <source>
        <dbReference type="PROSITE" id="PS52015"/>
    </source>
</evidence>
<dbReference type="Pfam" id="PF03544">
    <property type="entry name" value="TonB_C"/>
    <property type="match status" value="1"/>
</dbReference>
<name>A0A0H2X4I6_XANC8</name>
<dbReference type="Pfam" id="PF05569">
    <property type="entry name" value="Peptidase_M56"/>
    <property type="match status" value="1"/>
</dbReference>
<feature type="transmembrane region" description="Helical" evidence="5">
    <location>
        <begin position="6"/>
        <end position="26"/>
    </location>
</feature>
<dbReference type="CDD" id="cd07341">
    <property type="entry name" value="M56_BlaR1_MecR1_like"/>
    <property type="match status" value="1"/>
</dbReference>
<feature type="transmembrane region" description="Helical" evidence="5">
    <location>
        <begin position="89"/>
        <end position="108"/>
    </location>
</feature>
<evidence type="ECO:0000313" key="8">
    <source>
        <dbReference type="Proteomes" id="UP000000420"/>
    </source>
</evidence>
<keyword evidence="3 5" id="KW-1133">Transmembrane helix</keyword>
<dbReference type="GO" id="GO:0055085">
    <property type="term" value="P:transmembrane transport"/>
    <property type="evidence" value="ECO:0007669"/>
    <property type="project" value="InterPro"/>
</dbReference>
<evidence type="ECO:0000256" key="3">
    <source>
        <dbReference type="ARBA" id="ARBA00022989"/>
    </source>
</evidence>
<organism evidence="7 8">
    <name type="scientific">Xanthomonas campestris pv. campestris (strain 8004)</name>
    <dbReference type="NCBI Taxonomy" id="314565"/>
    <lineage>
        <taxon>Bacteria</taxon>
        <taxon>Pseudomonadati</taxon>
        <taxon>Pseudomonadota</taxon>
        <taxon>Gammaproteobacteria</taxon>
        <taxon>Lysobacterales</taxon>
        <taxon>Lysobacteraceae</taxon>
        <taxon>Xanthomonas</taxon>
    </lineage>
</organism>
<evidence type="ECO:0000256" key="2">
    <source>
        <dbReference type="ARBA" id="ARBA00022692"/>
    </source>
</evidence>
<keyword evidence="5" id="KW-1003">Cell membrane</keyword>
<keyword evidence="5" id="KW-0735">Signal-anchor</keyword>
<dbReference type="GO" id="GO:0031992">
    <property type="term" value="F:energy transducer activity"/>
    <property type="evidence" value="ECO:0007669"/>
    <property type="project" value="InterPro"/>
</dbReference>
<feature type="transmembrane region" description="Helical" evidence="5">
    <location>
        <begin position="38"/>
        <end position="57"/>
    </location>
</feature>